<sequence>MIRARMDDGFGIITLDDAAHRNALSPALSRALADGVGDLLDRGARALVLTAAPPVFCAGGSLDELEKGPALDLDAAYAGPSALAAAPVPTLAAVDGACLGAGVNLPLACDVILATPRAVFDPRWLDVGIHPGGAHMWRLEQRVGRQTAAAMVLFGATLTGEQAVAHNLAFACVDPDVLMREASALARRAARRDPDLVRRTKATLAANDTVSGPAQAHDLERSAQLWSLSREGFTEHVKALRARLGARD</sequence>
<organism evidence="3 4">
    <name type="scientific">Streptodolium elevatio</name>
    <dbReference type="NCBI Taxonomy" id="3157996"/>
    <lineage>
        <taxon>Bacteria</taxon>
        <taxon>Bacillati</taxon>
        <taxon>Actinomycetota</taxon>
        <taxon>Actinomycetes</taxon>
        <taxon>Kitasatosporales</taxon>
        <taxon>Streptomycetaceae</taxon>
        <taxon>Streptodolium</taxon>
    </lineage>
</organism>
<dbReference type="PANTHER" id="PTHR11941">
    <property type="entry name" value="ENOYL-COA HYDRATASE-RELATED"/>
    <property type="match status" value="1"/>
</dbReference>
<dbReference type="EMBL" id="JBEZFP010000075">
    <property type="protein sequence ID" value="MEU8136932.1"/>
    <property type="molecule type" value="Genomic_DNA"/>
</dbReference>
<comment type="caution">
    <text evidence="3">The sequence shown here is derived from an EMBL/GenBank/DDBJ whole genome shotgun (WGS) entry which is preliminary data.</text>
</comment>
<comment type="similarity">
    <text evidence="1 2">Belongs to the enoyl-CoA hydratase/isomerase family.</text>
</comment>
<evidence type="ECO:0000313" key="3">
    <source>
        <dbReference type="EMBL" id="MEU8136932.1"/>
    </source>
</evidence>
<accession>A0ABV3DNA5</accession>
<proteinExistence type="inferred from homology"/>
<gene>
    <name evidence="3" type="ORF">AB0C36_25895</name>
</gene>
<dbReference type="SUPFAM" id="SSF52096">
    <property type="entry name" value="ClpP/crotonase"/>
    <property type="match status" value="1"/>
</dbReference>
<evidence type="ECO:0000313" key="4">
    <source>
        <dbReference type="Proteomes" id="UP001551482"/>
    </source>
</evidence>
<evidence type="ECO:0000256" key="2">
    <source>
        <dbReference type="RuleBase" id="RU003707"/>
    </source>
</evidence>
<evidence type="ECO:0000256" key="1">
    <source>
        <dbReference type="ARBA" id="ARBA00005254"/>
    </source>
</evidence>
<dbReference type="InterPro" id="IPR018376">
    <property type="entry name" value="Enoyl-CoA_hyd/isom_CS"/>
</dbReference>
<dbReference type="Pfam" id="PF00378">
    <property type="entry name" value="ECH_1"/>
    <property type="match status" value="1"/>
</dbReference>
<protein>
    <submittedName>
        <fullName evidence="3">Enoyl-CoA hydratase-related protein</fullName>
    </submittedName>
</protein>
<dbReference type="RefSeq" id="WP_358358046.1">
    <property type="nucleotide sequence ID" value="NZ_JBEZFP010000075.1"/>
</dbReference>
<dbReference type="PANTHER" id="PTHR11941:SF54">
    <property type="entry name" value="ENOYL-COA HYDRATASE, MITOCHONDRIAL"/>
    <property type="match status" value="1"/>
</dbReference>
<keyword evidence="4" id="KW-1185">Reference proteome</keyword>
<dbReference type="CDD" id="cd06558">
    <property type="entry name" value="crotonase-like"/>
    <property type="match status" value="1"/>
</dbReference>
<name>A0ABV3DNA5_9ACTN</name>
<dbReference type="Proteomes" id="UP001551482">
    <property type="component" value="Unassembled WGS sequence"/>
</dbReference>
<dbReference type="InterPro" id="IPR029045">
    <property type="entry name" value="ClpP/crotonase-like_dom_sf"/>
</dbReference>
<dbReference type="PROSITE" id="PS00166">
    <property type="entry name" value="ENOYL_COA_HYDRATASE"/>
    <property type="match status" value="1"/>
</dbReference>
<dbReference type="InterPro" id="IPR001753">
    <property type="entry name" value="Enoyl-CoA_hydra/iso"/>
</dbReference>
<dbReference type="Gene3D" id="3.90.226.10">
    <property type="entry name" value="2-enoyl-CoA Hydratase, Chain A, domain 1"/>
    <property type="match status" value="1"/>
</dbReference>
<reference evidence="3 4" key="1">
    <citation type="submission" date="2024-06" db="EMBL/GenBank/DDBJ databases">
        <title>The Natural Products Discovery Center: Release of the First 8490 Sequenced Strains for Exploring Actinobacteria Biosynthetic Diversity.</title>
        <authorList>
            <person name="Kalkreuter E."/>
            <person name="Kautsar S.A."/>
            <person name="Yang D."/>
            <person name="Bader C.D."/>
            <person name="Teijaro C.N."/>
            <person name="Fluegel L."/>
            <person name="Davis C.M."/>
            <person name="Simpson J.R."/>
            <person name="Lauterbach L."/>
            <person name="Steele A.D."/>
            <person name="Gui C."/>
            <person name="Meng S."/>
            <person name="Li G."/>
            <person name="Viehrig K."/>
            <person name="Ye F."/>
            <person name="Su P."/>
            <person name="Kiefer A.F."/>
            <person name="Nichols A."/>
            <person name="Cepeda A.J."/>
            <person name="Yan W."/>
            <person name="Fan B."/>
            <person name="Jiang Y."/>
            <person name="Adhikari A."/>
            <person name="Zheng C.-J."/>
            <person name="Schuster L."/>
            <person name="Cowan T.M."/>
            <person name="Smanski M.J."/>
            <person name="Chevrette M.G."/>
            <person name="De Carvalho L.P.S."/>
            <person name="Shen B."/>
        </authorList>
    </citation>
    <scope>NUCLEOTIDE SEQUENCE [LARGE SCALE GENOMIC DNA]</scope>
    <source>
        <strain evidence="3 4">NPDC048946</strain>
    </source>
</reference>